<dbReference type="InterPro" id="IPR002347">
    <property type="entry name" value="SDR_fam"/>
</dbReference>
<dbReference type="STRING" id="1182542.W9Z4L1"/>
<dbReference type="InterPro" id="IPR036291">
    <property type="entry name" value="NAD(P)-bd_dom_sf"/>
</dbReference>
<dbReference type="OrthoDB" id="37659at2759"/>
<dbReference type="EMBL" id="AMGY01000002">
    <property type="protein sequence ID" value="EXJ89424.1"/>
    <property type="molecule type" value="Genomic_DNA"/>
</dbReference>
<feature type="region of interest" description="Disordered" evidence="3">
    <location>
        <begin position="289"/>
        <end position="328"/>
    </location>
</feature>
<organism evidence="4 5">
    <name type="scientific">Capronia epimyces CBS 606.96</name>
    <dbReference type="NCBI Taxonomy" id="1182542"/>
    <lineage>
        <taxon>Eukaryota</taxon>
        <taxon>Fungi</taxon>
        <taxon>Dikarya</taxon>
        <taxon>Ascomycota</taxon>
        <taxon>Pezizomycotina</taxon>
        <taxon>Eurotiomycetes</taxon>
        <taxon>Chaetothyriomycetidae</taxon>
        <taxon>Chaetothyriales</taxon>
        <taxon>Herpotrichiellaceae</taxon>
        <taxon>Capronia</taxon>
    </lineage>
</organism>
<evidence type="ECO:0000313" key="5">
    <source>
        <dbReference type="Proteomes" id="UP000019478"/>
    </source>
</evidence>
<dbReference type="PANTHER" id="PTHR44229:SF4">
    <property type="entry name" value="15-HYDROXYPROSTAGLANDIN DEHYDROGENASE [NAD(+)]"/>
    <property type="match status" value="1"/>
</dbReference>
<dbReference type="Pfam" id="PF00106">
    <property type="entry name" value="adh_short"/>
    <property type="match status" value="1"/>
</dbReference>
<dbReference type="RefSeq" id="XP_007730821.1">
    <property type="nucleotide sequence ID" value="XM_007732631.1"/>
</dbReference>
<proteinExistence type="inferred from homology"/>
<name>W9Z4L1_9EURO</name>
<comment type="caution">
    <text evidence="4">The sequence shown here is derived from an EMBL/GenBank/DDBJ whole genome shotgun (WGS) entry which is preliminary data.</text>
</comment>
<dbReference type="GeneID" id="19166621"/>
<evidence type="ECO:0000256" key="1">
    <source>
        <dbReference type="ARBA" id="ARBA00006484"/>
    </source>
</evidence>
<dbReference type="AlphaFoldDB" id="W9Z4L1"/>
<dbReference type="Proteomes" id="UP000019478">
    <property type="component" value="Unassembled WGS sequence"/>
</dbReference>
<dbReference type="SUPFAM" id="SSF51735">
    <property type="entry name" value="NAD(P)-binding Rossmann-fold domains"/>
    <property type="match status" value="1"/>
</dbReference>
<comment type="similarity">
    <text evidence="1">Belongs to the short-chain dehydrogenases/reductases (SDR) family.</text>
</comment>
<accession>W9Z4L1</accession>
<dbReference type="GO" id="GO:0005737">
    <property type="term" value="C:cytoplasm"/>
    <property type="evidence" value="ECO:0007669"/>
    <property type="project" value="TreeGrafter"/>
</dbReference>
<dbReference type="eggNOG" id="KOG4169">
    <property type="taxonomic scope" value="Eukaryota"/>
</dbReference>
<dbReference type="PANTHER" id="PTHR44229">
    <property type="entry name" value="15-HYDROXYPROSTAGLANDIN DEHYDROGENASE [NAD(+)]"/>
    <property type="match status" value="1"/>
</dbReference>
<evidence type="ECO:0000256" key="3">
    <source>
        <dbReference type="SAM" id="MobiDB-lite"/>
    </source>
</evidence>
<keyword evidence="2" id="KW-0560">Oxidoreductase</keyword>
<protein>
    <submittedName>
        <fullName evidence="4">Uncharacterized protein</fullName>
    </submittedName>
</protein>
<gene>
    <name evidence="4" type="ORF">A1O3_02491</name>
</gene>
<reference evidence="4 5" key="1">
    <citation type="submission" date="2013-03" db="EMBL/GenBank/DDBJ databases">
        <title>The Genome Sequence of Capronia epimyces CBS 606.96.</title>
        <authorList>
            <consortium name="The Broad Institute Genomics Platform"/>
            <person name="Cuomo C."/>
            <person name="de Hoog S."/>
            <person name="Gorbushina A."/>
            <person name="Walker B."/>
            <person name="Young S.K."/>
            <person name="Zeng Q."/>
            <person name="Gargeya S."/>
            <person name="Fitzgerald M."/>
            <person name="Haas B."/>
            <person name="Abouelleil A."/>
            <person name="Allen A.W."/>
            <person name="Alvarado L."/>
            <person name="Arachchi H.M."/>
            <person name="Berlin A.M."/>
            <person name="Chapman S.B."/>
            <person name="Gainer-Dewar J."/>
            <person name="Goldberg J."/>
            <person name="Griggs A."/>
            <person name="Gujja S."/>
            <person name="Hansen M."/>
            <person name="Howarth C."/>
            <person name="Imamovic A."/>
            <person name="Ireland A."/>
            <person name="Larimer J."/>
            <person name="McCowan C."/>
            <person name="Murphy C."/>
            <person name="Pearson M."/>
            <person name="Poon T.W."/>
            <person name="Priest M."/>
            <person name="Roberts A."/>
            <person name="Saif S."/>
            <person name="Shea T."/>
            <person name="Sisk P."/>
            <person name="Sykes S."/>
            <person name="Wortman J."/>
            <person name="Nusbaum C."/>
            <person name="Birren B."/>
        </authorList>
    </citation>
    <scope>NUCLEOTIDE SEQUENCE [LARGE SCALE GENOMIC DNA]</scope>
    <source>
        <strain evidence="4 5">CBS 606.96</strain>
    </source>
</reference>
<dbReference type="GO" id="GO:0016616">
    <property type="term" value="F:oxidoreductase activity, acting on the CH-OH group of donors, NAD or NADP as acceptor"/>
    <property type="evidence" value="ECO:0007669"/>
    <property type="project" value="TreeGrafter"/>
</dbReference>
<evidence type="ECO:0000313" key="4">
    <source>
        <dbReference type="EMBL" id="EXJ89424.1"/>
    </source>
</evidence>
<sequence length="328" mass="36416">MTVGDYPLREKIVVVTGGGGGLSFEFVKLAVEQNNKVIIADLRLTPAAEEFVKMNSKPHAESGSKPHVESESGHVIFTQCDVAVWADLNHLVTVSMDRFGDVPDVYVAGAGLFEKGPYSFFTDEESDRYTLMDVNASHPIKLTRIGMKASLPRNKKTVVAIVASMAGLYPLYPSPVYNASKHAVVGFVKCMKPADVEENVKIVAVCPGLVDTPLWTDDIKAAWKFDESIKLSAKDIADTILQVIEDGQYPGGTVMTHTHYAGRRVEEFVDIEALVAPLKESSYGPVREILRKEREGHNYEEEEGHNHNENHDHGQKEKQEQKQDHEEK</sequence>
<dbReference type="Gene3D" id="3.40.50.720">
    <property type="entry name" value="NAD(P)-binding Rossmann-like Domain"/>
    <property type="match status" value="1"/>
</dbReference>
<dbReference type="PRINTS" id="PR00081">
    <property type="entry name" value="GDHRDH"/>
</dbReference>
<dbReference type="HOGENOM" id="CLU_010194_13_2_1"/>
<evidence type="ECO:0000256" key="2">
    <source>
        <dbReference type="ARBA" id="ARBA00023002"/>
    </source>
</evidence>
<keyword evidence="5" id="KW-1185">Reference proteome</keyword>